<feature type="region of interest" description="Disordered" evidence="1">
    <location>
        <begin position="1"/>
        <end position="33"/>
    </location>
</feature>
<keyword evidence="3" id="KW-1185">Reference proteome</keyword>
<dbReference type="Proteomes" id="UP000327013">
    <property type="component" value="Chromosome 1"/>
</dbReference>
<organism evidence="2 3">
    <name type="scientific">Carpinus fangiana</name>
    <dbReference type="NCBI Taxonomy" id="176857"/>
    <lineage>
        <taxon>Eukaryota</taxon>
        <taxon>Viridiplantae</taxon>
        <taxon>Streptophyta</taxon>
        <taxon>Embryophyta</taxon>
        <taxon>Tracheophyta</taxon>
        <taxon>Spermatophyta</taxon>
        <taxon>Magnoliopsida</taxon>
        <taxon>eudicotyledons</taxon>
        <taxon>Gunneridae</taxon>
        <taxon>Pentapetalae</taxon>
        <taxon>rosids</taxon>
        <taxon>fabids</taxon>
        <taxon>Fagales</taxon>
        <taxon>Betulaceae</taxon>
        <taxon>Carpinus</taxon>
    </lineage>
</organism>
<feature type="compositionally biased region" description="Gly residues" evidence="1">
    <location>
        <begin position="18"/>
        <end position="32"/>
    </location>
</feature>
<evidence type="ECO:0000313" key="2">
    <source>
        <dbReference type="EMBL" id="KAE7998900.1"/>
    </source>
</evidence>
<reference evidence="2 3" key="1">
    <citation type="submission" date="2019-06" db="EMBL/GenBank/DDBJ databases">
        <title>A chromosomal-level reference genome of Carpinus fangiana (Coryloideae, Betulaceae).</title>
        <authorList>
            <person name="Yang X."/>
            <person name="Wang Z."/>
            <person name="Zhang L."/>
            <person name="Hao G."/>
            <person name="Liu J."/>
            <person name="Yang Y."/>
        </authorList>
    </citation>
    <scope>NUCLEOTIDE SEQUENCE [LARGE SCALE GENOMIC DNA]</scope>
    <source>
        <strain evidence="2">Cfa_2016G</strain>
        <tissue evidence="2">Leaf</tissue>
    </source>
</reference>
<accession>A0A5N6QL93</accession>
<name>A0A5N6QL93_9ROSI</name>
<evidence type="ECO:0000256" key="1">
    <source>
        <dbReference type="SAM" id="MobiDB-lite"/>
    </source>
</evidence>
<dbReference type="EMBL" id="CM017321">
    <property type="protein sequence ID" value="KAE7998900.1"/>
    <property type="molecule type" value="Genomic_DNA"/>
</dbReference>
<proteinExistence type="predicted"/>
<protein>
    <submittedName>
        <fullName evidence="2">Uncharacterized protein</fullName>
    </submittedName>
</protein>
<feature type="compositionally biased region" description="Basic and acidic residues" evidence="1">
    <location>
        <begin position="1"/>
        <end position="11"/>
    </location>
</feature>
<gene>
    <name evidence="2" type="ORF">FH972_003396</name>
</gene>
<evidence type="ECO:0000313" key="3">
    <source>
        <dbReference type="Proteomes" id="UP000327013"/>
    </source>
</evidence>
<dbReference type="AlphaFoldDB" id="A0A5N6QL93"/>
<sequence length="60" mass="6265">MRIREKVAARDEADEPLSGGGDANGTPAGGSGLVPEELALMTLMANFCPLEQCCGKVQMK</sequence>